<name>A0A5C8PM63_9HYPH</name>
<evidence type="ECO:0000313" key="3">
    <source>
        <dbReference type="Proteomes" id="UP000321638"/>
    </source>
</evidence>
<keyword evidence="3" id="KW-1185">Reference proteome</keyword>
<comment type="caution">
    <text evidence="2">The sequence shown here is derived from an EMBL/GenBank/DDBJ whole genome shotgun (WGS) entry which is preliminary data.</text>
</comment>
<dbReference type="GO" id="GO:0016740">
    <property type="term" value="F:transferase activity"/>
    <property type="evidence" value="ECO:0007669"/>
    <property type="project" value="UniProtKB-KW"/>
</dbReference>
<dbReference type="InterPro" id="IPR001173">
    <property type="entry name" value="Glyco_trans_2-like"/>
</dbReference>
<organism evidence="2 3">
    <name type="scientific">Vineibacter terrae</name>
    <dbReference type="NCBI Taxonomy" id="2586908"/>
    <lineage>
        <taxon>Bacteria</taxon>
        <taxon>Pseudomonadati</taxon>
        <taxon>Pseudomonadota</taxon>
        <taxon>Alphaproteobacteria</taxon>
        <taxon>Hyphomicrobiales</taxon>
        <taxon>Vineibacter</taxon>
    </lineage>
</organism>
<reference evidence="2 3" key="1">
    <citation type="submission" date="2019-06" db="EMBL/GenBank/DDBJ databases">
        <title>New taxonomy in bacterial strain CC-CFT640, isolated from vineyard.</title>
        <authorList>
            <person name="Lin S.-Y."/>
            <person name="Tsai C.-F."/>
            <person name="Young C.-C."/>
        </authorList>
    </citation>
    <scope>NUCLEOTIDE SEQUENCE [LARGE SCALE GENOMIC DNA]</scope>
    <source>
        <strain evidence="2 3">CC-CFT640</strain>
    </source>
</reference>
<protein>
    <submittedName>
        <fullName evidence="2">Glycosyltransferase</fullName>
    </submittedName>
</protein>
<feature type="domain" description="Glycosyltransferase 2-like" evidence="1">
    <location>
        <begin position="13"/>
        <end position="136"/>
    </location>
</feature>
<dbReference type="AlphaFoldDB" id="A0A5C8PM63"/>
<evidence type="ECO:0000259" key="1">
    <source>
        <dbReference type="Pfam" id="PF00535"/>
    </source>
</evidence>
<evidence type="ECO:0000313" key="2">
    <source>
        <dbReference type="EMBL" id="TXL75409.1"/>
    </source>
</evidence>
<dbReference type="EMBL" id="VDUZ01000014">
    <property type="protein sequence ID" value="TXL75409.1"/>
    <property type="molecule type" value="Genomic_DNA"/>
</dbReference>
<proteinExistence type="predicted"/>
<dbReference type="PANTHER" id="PTHR43685">
    <property type="entry name" value="GLYCOSYLTRANSFERASE"/>
    <property type="match status" value="1"/>
</dbReference>
<keyword evidence="2" id="KW-0808">Transferase</keyword>
<dbReference type="RefSeq" id="WP_147847623.1">
    <property type="nucleotide sequence ID" value="NZ_VDUZ01000014.1"/>
</dbReference>
<accession>A0A5C8PM63</accession>
<gene>
    <name evidence="2" type="ORF">FHP25_14300</name>
</gene>
<sequence length="251" mass="27633">MQLAREPHVKVSVVIPSRLQRHGDESLWLDRALRSIRGQTGLEGTAIEIIVGLDPGAQPPQHDAVRFVHGRLAMQACAVNAAAAAATGDALAFLEDDDLWEPKRLAYGLAVLGRYDVVTCNQREVSEDGTFVRINDFATPSGWLLPRSLWARLGGLDESFRFHVDTEYLGRMNAAGVRRLHLLEAGAHGRPWIDNVARFSDLAHTSEPAPLVVRTVNSRGGMAQIAAGGEAGRRSQLEHQWLQEKYGHVPW</sequence>
<dbReference type="InterPro" id="IPR029044">
    <property type="entry name" value="Nucleotide-diphossugar_trans"/>
</dbReference>
<dbReference type="Gene3D" id="3.90.550.10">
    <property type="entry name" value="Spore Coat Polysaccharide Biosynthesis Protein SpsA, Chain A"/>
    <property type="match status" value="1"/>
</dbReference>
<dbReference type="OrthoDB" id="9807795at2"/>
<dbReference type="PANTHER" id="PTHR43685:SF2">
    <property type="entry name" value="GLYCOSYLTRANSFERASE 2-LIKE DOMAIN-CONTAINING PROTEIN"/>
    <property type="match status" value="1"/>
</dbReference>
<dbReference type="SUPFAM" id="SSF53448">
    <property type="entry name" value="Nucleotide-diphospho-sugar transferases"/>
    <property type="match status" value="1"/>
</dbReference>
<dbReference type="InterPro" id="IPR050834">
    <property type="entry name" value="Glycosyltransf_2"/>
</dbReference>
<dbReference type="Proteomes" id="UP000321638">
    <property type="component" value="Unassembled WGS sequence"/>
</dbReference>
<dbReference type="Pfam" id="PF00535">
    <property type="entry name" value="Glycos_transf_2"/>
    <property type="match status" value="1"/>
</dbReference>